<evidence type="ECO:0000256" key="1">
    <source>
        <dbReference type="SAM" id="MobiDB-lite"/>
    </source>
</evidence>
<proteinExistence type="predicted"/>
<reference evidence="3" key="2">
    <citation type="submission" date="2023-04" db="EMBL/GenBank/DDBJ databases">
        <title>Aspergillus oryzae NBRC 4228.</title>
        <authorList>
            <person name="Ichikawa N."/>
            <person name="Sato H."/>
            <person name="Tonouchi N."/>
        </authorList>
    </citation>
    <scope>NUCLEOTIDE SEQUENCE</scope>
    <source>
        <strain evidence="3">NBRC 4228</strain>
    </source>
</reference>
<dbReference type="Proteomes" id="UP000190312">
    <property type="component" value="Unassembled WGS sequence"/>
</dbReference>
<feature type="domain" description="RapZ C-terminal" evidence="2">
    <location>
        <begin position="133"/>
        <end position="163"/>
    </location>
</feature>
<gene>
    <name evidence="3" type="ORF">Aory04_000682600</name>
    <name evidence="4" type="ORF">OAory_01047420</name>
</gene>
<feature type="region of interest" description="Disordered" evidence="1">
    <location>
        <begin position="186"/>
        <end position="233"/>
    </location>
</feature>
<evidence type="ECO:0000313" key="5">
    <source>
        <dbReference type="Proteomes" id="UP000190312"/>
    </source>
</evidence>
<comment type="caution">
    <text evidence="4">The sequence shown here is derived from an EMBL/GenBank/DDBJ whole genome shotgun (WGS) entry which is preliminary data.</text>
</comment>
<feature type="compositionally biased region" description="Basic and acidic residues" evidence="1">
    <location>
        <begin position="102"/>
        <end position="116"/>
    </location>
</feature>
<feature type="compositionally biased region" description="Acidic residues" evidence="1">
    <location>
        <begin position="224"/>
        <end position="233"/>
    </location>
</feature>
<dbReference type="EMBL" id="BSYA01000075">
    <property type="protein sequence ID" value="GMG30823.1"/>
    <property type="molecule type" value="Genomic_DNA"/>
</dbReference>
<reference evidence="4 5" key="1">
    <citation type="submission" date="2016-10" db="EMBL/GenBank/DDBJ databases">
        <title>Genome sequencing of Aspergillus oryzae BCC7051.</title>
        <authorList>
            <person name="Thammarongtham C."/>
            <person name="Vorapreeda T."/>
            <person name="Nookaew I."/>
            <person name="Srisuk T."/>
            <person name="Land M."/>
            <person name="Jeennor S."/>
            <person name="Laoteng K."/>
        </authorList>
    </citation>
    <scope>NUCLEOTIDE SEQUENCE [LARGE SCALE GENOMIC DNA]</scope>
    <source>
        <strain evidence="4 5">BCC7051</strain>
    </source>
</reference>
<dbReference type="AlphaFoldDB" id="A0A1S9DGN9"/>
<dbReference type="Proteomes" id="UP001165205">
    <property type="component" value="Unassembled WGS sequence"/>
</dbReference>
<dbReference type="EMBL" id="MKZY01000006">
    <property type="protein sequence ID" value="OOO08242.1"/>
    <property type="molecule type" value="Genomic_DNA"/>
</dbReference>
<evidence type="ECO:0000259" key="2">
    <source>
        <dbReference type="Pfam" id="PF22740"/>
    </source>
</evidence>
<feature type="region of interest" description="Disordered" evidence="1">
    <location>
        <begin position="101"/>
        <end position="126"/>
    </location>
</feature>
<dbReference type="OrthoDB" id="10267139at2759"/>
<name>A0A1S9DGN9_ASPOZ</name>
<dbReference type="InterPro" id="IPR053931">
    <property type="entry name" value="RapZ_C"/>
</dbReference>
<organism evidence="4 5">
    <name type="scientific">Aspergillus oryzae</name>
    <name type="common">Yellow koji mold</name>
    <dbReference type="NCBI Taxonomy" id="5062"/>
    <lineage>
        <taxon>Eukaryota</taxon>
        <taxon>Fungi</taxon>
        <taxon>Dikarya</taxon>
        <taxon>Ascomycota</taxon>
        <taxon>Pezizomycotina</taxon>
        <taxon>Eurotiomycetes</taxon>
        <taxon>Eurotiomycetidae</taxon>
        <taxon>Eurotiales</taxon>
        <taxon>Aspergillaceae</taxon>
        <taxon>Aspergillus</taxon>
        <taxon>Aspergillus subgen. Circumdati</taxon>
    </lineage>
</organism>
<accession>A0A1S9DGN9</accession>
<dbReference type="VEuPathDB" id="FungiDB:AO090103000438"/>
<feature type="compositionally biased region" description="Basic and acidic residues" evidence="1">
    <location>
        <begin position="209"/>
        <end position="223"/>
    </location>
</feature>
<sequence>MASPSVCARTVRISLFSYGHANGPVVQQHREAQYHKTLAYNIRHLPNPPRHLRLKATGLSRRLQKEFLQNDNVEAFLVKVQREILLVVKEGCDQLLYSTEQGETKQGPEEADKHSDSNAPSSEEVALEGAGIDIAVTICCEEGRHRSVAFVEELARRLAMFKYEDGFSQHWQLIINVTHRDIGDLEDCEQSSGQNKGPNKTQAKTRQRERREKGNRYKPRLGDDYDEDQVTTH</sequence>
<evidence type="ECO:0000313" key="4">
    <source>
        <dbReference type="EMBL" id="OOO08242.1"/>
    </source>
</evidence>
<dbReference type="Pfam" id="PF22740">
    <property type="entry name" value="PapZ_C"/>
    <property type="match status" value="1"/>
</dbReference>
<protein>
    <submittedName>
        <fullName evidence="3">Unnamed protein product</fullName>
    </submittedName>
</protein>
<feature type="compositionally biased region" description="Polar residues" evidence="1">
    <location>
        <begin position="190"/>
        <end position="202"/>
    </location>
</feature>
<evidence type="ECO:0000313" key="3">
    <source>
        <dbReference type="EMBL" id="GMG30823.1"/>
    </source>
</evidence>
<dbReference type="eggNOG" id="ENOG502TAVM">
    <property type="taxonomic scope" value="Eukaryota"/>
</dbReference>